<dbReference type="InterPro" id="IPR001584">
    <property type="entry name" value="Integrase_cat-core"/>
</dbReference>
<dbReference type="GO" id="GO:0003676">
    <property type="term" value="F:nucleic acid binding"/>
    <property type="evidence" value="ECO:0007669"/>
    <property type="project" value="InterPro"/>
</dbReference>
<dbReference type="AlphaFoldDB" id="A0A7L4WDJ0"/>
<dbReference type="Pfam" id="PF00665">
    <property type="entry name" value="rve"/>
    <property type="match status" value="1"/>
</dbReference>
<protein>
    <submittedName>
        <fullName evidence="2">Transposase</fullName>
    </submittedName>
</protein>
<evidence type="ECO:0000313" key="2">
    <source>
        <dbReference type="EMBL" id="QDJ27172.1"/>
    </source>
</evidence>
<proteinExistence type="predicted"/>
<dbReference type="EMBL" id="CP017195">
    <property type="protein sequence ID" value="QDJ27172.1"/>
    <property type="molecule type" value="Genomic_DNA"/>
</dbReference>
<dbReference type="Gene3D" id="3.30.420.10">
    <property type="entry name" value="Ribonuclease H-like superfamily/Ribonuclease H"/>
    <property type="match status" value="1"/>
</dbReference>
<dbReference type="NCBIfam" id="NF033516">
    <property type="entry name" value="transpos_IS3"/>
    <property type="match status" value="1"/>
</dbReference>
<gene>
    <name evidence="2" type="ORF">BHS01_00635</name>
</gene>
<name>A0A7L4WDJ0_9LACT</name>
<dbReference type="InterPro" id="IPR012337">
    <property type="entry name" value="RNaseH-like_sf"/>
</dbReference>
<reference evidence="2 3" key="1">
    <citation type="submission" date="2016-09" db="EMBL/GenBank/DDBJ databases">
        <title>Lactic acid bacteria from MAP meat Genome sequencing and assembly.</title>
        <authorList>
            <person name="Behr J."/>
            <person name="Hilgarth M."/>
            <person name="Vogel R.F."/>
        </authorList>
    </citation>
    <scope>NUCLEOTIDE SEQUENCE [LARGE SCALE GENOMIC DNA]</scope>
    <source>
        <strain evidence="2 3">TMW21615</strain>
    </source>
</reference>
<dbReference type="InterPro" id="IPR050900">
    <property type="entry name" value="Transposase_IS3/IS150/IS904"/>
</dbReference>
<dbReference type="InterPro" id="IPR048020">
    <property type="entry name" value="Transpos_IS3"/>
</dbReference>
<evidence type="ECO:0000313" key="3">
    <source>
        <dbReference type="Proteomes" id="UP000516280"/>
    </source>
</evidence>
<feature type="domain" description="Integrase catalytic" evidence="1">
    <location>
        <begin position="123"/>
        <end position="287"/>
    </location>
</feature>
<dbReference type="InterPro" id="IPR036397">
    <property type="entry name" value="RNaseH_sf"/>
</dbReference>
<dbReference type="Proteomes" id="UP000516280">
    <property type="component" value="Chromosome"/>
</dbReference>
<dbReference type="PROSITE" id="PS50994">
    <property type="entry name" value="INTEGRASE"/>
    <property type="match status" value="1"/>
</dbReference>
<dbReference type="KEGG" id="lpaa:BHS01_00635"/>
<dbReference type="GO" id="GO:0015074">
    <property type="term" value="P:DNA integration"/>
    <property type="evidence" value="ECO:0007669"/>
    <property type="project" value="InterPro"/>
</dbReference>
<dbReference type="PANTHER" id="PTHR46889">
    <property type="entry name" value="TRANSPOSASE INSF FOR INSERTION SEQUENCE IS3B-RELATED"/>
    <property type="match status" value="1"/>
</dbReference>
<dbReference type="SUPFAM" id="SSF53098">
    <property type="entry name" value="Ribonuclease H-like"/>
    <property type="match status" value="1"/>
</dbReference>
<accession>A0A7L4WDJ0</accession>
<evidence type="ECO:0000259" key="1">
    <source>
        <dbReference type="PROSITE" id="PS50994"/>
    </source>
</evidence>
<organism evidence="2 3">
    <name type="scientific">Pseudolactococcus paracarnosus</name>
    <dbReference type="NCBI Taxonomy" id="2749962"/>
    <lineage>
        <taxon>Bacteria</taxon>
        <taxon>Bacillati</taxon>
        <taxon>Bacillota</taxon>
        <taxon>Bacilli</taxon>
        <taxon>Lactobacillales</taxon>
        <taxon>Streptococcaceae</taxon>
        <taxon>Pseudolactococcus</taxon>
    </lineage>
</organism>
<dbReference type="PANTHER" id="PTHR46889:SF4">
    <property type="entry name" value="TRANSPOSASE INSO FOR INSERTION SEQUENCE ELEMENT IS911B-RELATED"/>
    <property type="match status" value="1"/>
</dbReference>
<sequence length="292" mass="34914">MRLSAVHRLRFEHAIQTLCRVLHVNRSTYYKALKKTKSKREIDNMTYRKLFLDIHIKSKKRFGTRSFKRVLLRDYGINISEGRIYRLLKTMTLPKMSTIKPRWQHEKRSQYLKTINHLKQQFNPKAPNRVWTTDFTYISIGHKKHVYLCVILDLFSRKVIAWKLSHKIDAQLAIDTLELAIKNRKPTESLLFHSDQGSQFKAKSFRKALDDNHMLASYSAPGYPYDNSVTEVFFKYFKLREANRRQFHNIQEVKLSCFEYIEGFYNNYNPHSANNFLTPNEKDKRYLQNKSH</sequence>